<protein>
    <submittedName>
        <fullName evidence="2">13631_t:CDS:1</fullName>
    </submittedName>
</protein>
<keyword evidence="3" id="KW-1185">Reference proteome</keyword>
<dbReference type="AlphaFoldDB" id="A0A9N9AAW0"/>
<feature type="non-terminal residue" evidence="2">
    <location>
        <position position="76"/>
    </location>
</feature>
<accession>A0A9N9AAW0</accession>
<evidence type="ECO:0000256" key="1">
    <source>
        <dbReference type="SAM" id="Coils"/>
    </source>
</evidence>
<comment type="caution">
    <text evidence="2">The sequence shown here is derived from an EMBL/GenBank/DDBJ whole genome shotgun (WGS) entry which is preliminary data.</text>
</comment>
<name>A0A9N9AAW0_9GLOM</name>
<proteinExistence type="predicted"/>
<keyword evidence="1" id="KW-0175">Coiled coil</keyword>
<sequence>MSTFIEIDIGPELESNQIIQQSLLSPLKQQYMQQDEERIRRRQLLLERRRKLRERRRRLRERNQGQAEIEMEFNYA</sequence>
<reference evidence="2" key="1">
    <citation type="submission" date="2021-06" db="EMBL/GenBank/DDBJ databases">
        <authorList>
            <person name="Kallberg Y."/>
            <person name="Tangrot J."/>
            <person name="Rosling A."/>
        </authorList>
    </citation>
    <scope>NUCLEOTIDE SEQUENCE</scope>
    <source>
        <strain evidence="2">FL130A</strain>
    </source>
</reference>
<feature type="coiled-coil region" evidence="1">
    <location>
        <begin position="42"/>
        <end position="69"/>
    </location>
</feature>
<organism evidence="2 3">
    <name type="scientific">Ambispora leptoticha</name>
    <dbReference type="NCBI Taxonomy" id="144679"/>
    <lineage>
        <taxon>Eukaryota</taxon>
        <taxon>Fungi</taxon>
        <taxon>Fungi incertae sedis</taxon>
        <taxon>Mucoromycota</taxon>
        <taxon>Glomeromycotina</taxon>
        <taxon>Glomeromycetes</taxon>
        <taxon>Archaeosporales</taxon>
        <taxon>Ambisporaceae</taxon>
        <taxon>Ambispora</taxon>
    </lineage>
</organism>
<gene>
    <name evidence="2" type="ORF">ALEPTO_LOCUS4594</name>
</gene>
<evidence type="ECO:0000313" key="2">
    <source>
        <dbReference type="EMBL" id="CAG8523601.1"/>
    </source>
</evidence>
<dbReference type="EMBL" id="CAJVPS010001084">
    <property type="protein sequence ID" value="CAG8523601.1"/>
    <property type="molecule type" value="Genomic_DNA"/>
</dbReference>
<evidence type="ECO:0000313" key="3">
    <source>
        <dbReference type="Proteomes" id="UP000789508"/>
    </source>
</evidence>
<dbReference type="Proteomes" id="UP000789508">
    <property type="component" value="Unassembled WGS sequence"/>
</dbReference>